<accession>A0ABR2MR61</accession>
<keyword evidence="2" id="KW-1185">Reference proteome</keyword>
<dbReference type="EMBL" id="JBBWWR010000005">
    <property type="protein sequence ID" value="KAK8966491.1"/>
    <property type="molecule type" value="Genomic_DNA"/>
</dbReference>
<organism evidence="1 2">
    <name type="scientific">Platanthera guangdongensis</name>
    <dbReference type="NCBI Taxonomy" id="2320717"/>
    <lineage>
        <taxon>Eukaryota</taxon>
        <taxon>Viridiplantae</taxon>
        <taxon>Streptophyta</taxon>
        <taxon>Embryophyta</taxon>
        <taxon>Tracheophyta</taxon>
        <taxon>Spermatophyta</taxon>
        <taxon>Magnoliopsida</taxon>
        <taxon>Liliopsida</taxon>
        <taxon>Asparagales</taxon>
        <taxon>Orchidaceae</taxon>
        <taxon>Orchidoideae</taxon>
        <taxon>Orchideae</taxon>
        <taxon>Orchidinae</taxon>
        <taxon>Platanthera</taxon>
    </lineage>
</organism>
<gene>
    <name evidence="1" type="ORF">KSP40_PGU003497</name>
</gene>
<evidence type="ECO:0000313" key="1">
    <source>
        <dbReference type="EMBL" id="KAK8966491.1"/>
    </source>
</evidence>
<evidence type="ECO:0000313" key="2">
    <source>
        <dbReference type="Proteomes" id="UP001412067"/>
    </source>
</evidence>
<protein>
    <submittedName>
        <fullName evidence="1">Uncharacterized protein</fullName>
    </submittedName>
</protein>
<comment type="caution">
    <text evidence="1">The sequence shown here is derived from an EMBL/GenBank/DDBJ whole genome shotgun (WGS) entry which is preliminary data.</text>
</comment>
<proteinExistence type="predicted"/>
<reference evidence="1 2" key="1">
    <citation type="journal article" date="2022" name="Nat. Plants">
        <title>Genomes of leafy and leafless Platanthera orchids illuminate the evolution of mycoheterotrophy.</title>
        <authorList>
            <person name="Li M.H."/>
            <person name="Liu K.W."/>
            <person name="Li Z."/>
            <person name="Lu H.C."/>
            <person name="Ye Q.L."/>
            <person name="Zhang D."/>
            <person name="Wang J.Y."/>
            <person name="Li Y.F."/>
            <person name="Zhong Z.M."/>
            <person name="Liu X."/>
            <person name="Yu X."/>
            <person name="Liu D.K."/>
            <person name="Tu X.D."/>
            <person name="Liu B."/>
            <person name="Hao Y."/>
            <person name="Liao X.Y."/>
            <person name="Jiang Y.T."/>
            <person name="Sun W.H."/>
            <person name="Chen J."/>
            <person name="Chen Y.Q."/>
            <person name="Ai Y."/>
            <person name="Zhai J.W."/>
            <person name="Wu S.S."/>
            <person name="Zhou Z."/>
            <person name="Hsiao Y.Y."/>
            <person name="Wu W.L."/>
            <person name="Chen Y.Y."/>
            <person name="Lin Y.F."/>
            <person name="Hsu J.L."/>
            <person name="Li C.Y."/>
            <person name="Wang Z.W."/>
            <person name="Zhao X."/>
            <person name="Zhong W.Y."/>
            <person name="Ma X.K."/>
            <person name="Ma L."/>
            <person name="Huang J."/>
            <person name="Chen G.Z."/>
            <person name="Huang M.Z."/>
            <person name="Huang L."/>
            <person name="Peng D.H."/>
            <person name="Luo Y.B."/>
            <person name="Zou S.Q."/>
            <person name="Chen S.P."/>
            <person name="Lan S."/>
            <person name="Tsai W.C."/>
            <person name="Van de Peer Y."/>
            <person name="Liu Z.J."/>
        </authorList>
    </citation>
    <scope>NUCLEOTIDE SEQUENCE [LARGE SCALE GENOMIC DNA]</scope>
    <source>
        <strain evidence="1">Lor288</strain>
    </source>
</reference>
<name>A0ABR2MR61_9ASPA</name>
<dbReference type="Proteomes" id="UP001412067">
    <property type="component" value="Unassembled WGS sequence"/>
</dbReference>
<sequence>MSRLSINAVRKLDMLKVYFSSDHNFQICITFATRTMISCFYFAVLSSGFVKDLVSRHMEYSRSSLTDLLYG</sequence>